<dbReference type="Proteomes" id="UP001500121">
    <property type="component" value="Unassembled WGS sequence"/>
</dbReference>
<comment type="caution">
    <text evidence="3">The sequence shown here is derived from an EMBL/GenBank/DDBJ whole genome shotgun (WGS) entry which is preliminary data.</text>
</comment>
<feature type="transmembrane region" description="Helical" evidence="2">
    <location>
        <begin position="38"/>
        <end position="71"/>
    </location>
</feature>
<dbReference type="RefSeq" id="WP_345479983.1">
    <property type="nucleotide sequence ID" value="NZ_BAABLP010000002.1"/>
</dbReference>
<gene>
    <name evidence="3" type="ORF">GCM10025783_10670</name>
</gene>
<evidence type="ECO:0000313" key="3">
    <source>
        <dbReference type="EMBL" id="GAA4741434.1"/>
    </source>
</evidence>
<protein>
    <recommendedName>
        <fullName evidence="5">DUF4190 domain-containing protein</fullName>
    </recommendedName>
</protein>
<evidence type="ECO:0008006" key="5">
    <source>
        <dbReference type="Google" id="ProtNLM"/>
    </source>
</evidence>
<keyword evidence="2" id="KW-1133">Transmembrane helix</keyword>
<keyword evidence="2" id="KW-0812">Transmembrane</keyword>
<feature type="transmembrane region" description="Helical" evidence="2">
    <location>
        <begin position="83"/>
        <end position="101"/>
    </location>
</feature>
<reference evidence="4" key="1">
    <citation type="journal article" date="2019" name="Int. J. Syst. Evol. Microbiol.">
        <title>The Global Catalogue of Microorganisms (GCM) 10K type strain sequencing project: providing services to taxonomists for standard genome sequencing and annotation.</title>
        <authorList>
            <consortium name="The Broad Institute Genomics Platform"/>
            <consortium name="The Broad Institute Genome Sequencing Center for Infectious Disease"/>
            <person name="Wu L."/>
            <person name="Ma J."/>
        </authorList>
    </citation>
    <scope>NUCLEOTIDE SEQUENCE [LARGE SCALE GENOMIC DNA]</scope>
    <source>
        <strain evidence="4">JCM 19015</strain>
    </source>
</reference>
<keyword evidence="2" id="KW-0472">Membrane</keyword>
<feature type="region of interest" description="Disordered" evidence="1">
    <location>
        <begin position="1"/>
        <end position="22"/>
    </location>
</feature>
<organism evidence="3 4">
    <name type="scientific">Amnibacterium soli</name>
    <dbReference type="NCBI Taxonomy" id="1282736"/>
    <lineage>
        <taxon>Bacteria</taxon>
        <taxon>Bacillati</taxon>
        <taxon>Actinomycetota</taxon>
        <taxon>Actinomycetes</taxon>
        <taxon>Micrococcales</taxon>
        <taxon>Microbacteriaceae</taxon>
        <taxon>Amnibacterium</taxon>
    </lineage>
</organism>
<name>A0ABP8YZ35_9MICO</name>
<keyword evidence="4" id="KW-1185">Reference proteome</keyword>
<dbReference type="EMBL" id="BAABLP010000002">
    <property type="protein sequence ID" value="GAA4741434.1"/>
    <property type="molecule type" value="Genomic_DNA"/>
</dbReference>
<evidence type="ECO:0000256" key="1">
    <source>
        <dbReference type="SAM" id="MobiDB-lite"/>
    </source>
</evidence>
<accession>A0ABP8YZ35</accession>
<proteinExistence type="predicted"/>
<evidence type="ECO:0000313" key="4">
    <source>
        <dbReference type="Proteomes" id="UP001500121"/>
    </source>
</evidence>
<evidence type="ECO:0000256" key="2">
    <source>
        <dbReference type="SAM" id="Phobius"/>
    </source>
</evidence>
<sequence length="109" mass="11326">MTDPFRSDAGVPYRSSLGRGPVIDPDAPRPNGFAVASLVLGVVGLAVGVIPLFIGLILSFLPTVLAILFGLIGLARTSTRRSGFVPALLGTLLGSLTAFLWTTGYGVVW</sequence>